<sequence>MNTTTTPTRRRLITEAATLAVAALALTACGGDSESSSAPDISTLLASTTSDELCDAVPADAVAELLDGQRMTANPQKGVLSCYVSMGNAEVFIGSDSARSGSTSYADVRADEDAQYGTPEEVSGLGDGAAFYESDERSQLVVGVGDKTLTISSVTFGGTPPVLGLDDLTSVATLLLGSGDES</sequence>
<dbReference type="PROSITE" id="PS51318">
    <property type="entry name" value="TAT"/>
    <property type="match status" value="1"/>
</dbReference>
<name>A0A6C7EGI2_ILUCY</name>
<evidence type="ECO:0000256" key="1">
    <source>
        <dbReference type="SAM" id="SignalP"/>
    </source>
</evidence>
<evidence type="ECO:0000313" key="2">
    <source>
        <dbReference type="EMBL" id="BAN03076.1"/>
    </source>
</evidence>
<keyword evidence="1" id="KW-0732">Signal</keyword>
<reference evidence="2 3" key="1">
    <citation type="journal article" date="2013" name="Int. J. Syst. Evol. Microbiol.">
        <title>Ilumatobacter nonamiense sp. nov. and Ilumatobacter coccineum sp. nov., isolated from seashore sand.</title>
        <authorList>
            <person name="Matsumoto A."/>
            <person name="Kasai H."/>
            <person name="Matsuo Y."/>
            <person name="Shizuri Y."/>
            <person name="Ichikawa N."/>
            <person name="Fujita N."/>
            <person name="Omura S."/>
            <person name="Takahashi Y."/>
        </authorList>
    </citation>
    <scope>NUCLEOTIDE SEQUENCE [LARGE SCALE GENOMIC DNA]</scope>
    <source>
        <strain evidence="3">NBRC 103263 / KCTC 29153 / YM16-304</strain>
    </source>
</reference>
<evidence type="ECO:0008006" key="4">
    <source>
        <dbReference type="Google" id="ProtNLM"/>
    </source>
</evidence>
<feature type="signal peptide" evidence="1">
    <location>
        <begin position="1"/>
        <end position="30"/>
    </location>
</feature>
<evidence type="ECO:0000313" key="3">
    <source>
        <dbReference type="Proteomes" id="UP000011863"/>
    </source>
</evidence>
<dbReference type="KEGG" id="aym:YM304_27620"/>
<organism evidence="2 3">
    <name type="scientific">Ilumatobacter coccineus (strain NBRC 103263 / KCTC 29153 / YM16-304)</name>
    <dbReference type="NCBI Taxonomy" id="1313172"/>
    <lineage>
        <taxon>Bacteria</taxon>
        <taxon>Bacillati</taxon>
        <taxon>Actinomycetota</taxon>
        <taxon>Acidimicrobiia</taxon>
        <taxon>Acidimicrobiales</taxon>
        <taxon>Ilumatobacteraceae</taxon>
        <taxon>Ilumatobacter</taxon>
    </lineage>
</organism>
<dbReference type="EMBL" id="AP012057">
    <property type="protein sequence ID" value="BAN03076.1"/>
    <property type="molecule type" value="Genomic_DNA"/>
</dbReference>
<dbReference type="RefSeq" id="WP_015442323.1">
    <property type="nucleotide sequence ID" value="NC_020520.1"/>
</dbReference>
<gene>
    <name evidence="2" type="ORF">YM304_27620</name>
</gene>
<keyword evidence="3" id="KW-1185">Reference proteome</keyword>
<accession>A0A6C7EGI2</accession>
<dbReference type="InterPro" id="IPR006311">
    <property type="entry name" value="TAT_signal"/>
</dbReference>
<proteinExistence type="predicted"/>
<feature type="chain" id="PRO_5039653087" description="DUF3558 domain-containing protein" evidence="1">
    <location>
        <begin position="31"/>
        <end position="182"/>
    </location>
</feature>
<protein>
    <recommendedName>
        <fullName evidence="4">DUF3558 domain-containing protein</fullName>
    </recommendedName>
</protein>
<dbReference type="AlphaFoldDB" id="A0A6C7EGI2"/>
<dbReference type="Proteomes" id="UP000011863">
    <property type="component" value="Chromosome"/>
</dbReference>